<comment type="caution">
    <text evidence="1">The sequence shown here is derived from an EMBL/GenBank/DDBJ whole genome shotgun (WGS) entry which is preliminary data.</text>
</comment>
<feature type="non-terminal residue" evidence="1">
    <location>
        <position position="1"/>
    </location>
</feature>
<dbReference type="AlphaFoldDB" id="A0A699IPP0"/>
<evidence type="ECO:0000313" key="1">
    <source>
        <dbReference type="EMBL" id="GEZ83695.1"/>
    </source>
</evidence>
<reference evidence="1" key="1">
    <citation type="journal article" date="2019" name="Sci. Rep.">
        <title>Draft genome of Tanacetum cinerariifolium, the natural source of mosquito coil.</title>
        <authorList>
            <person name="Yamashiro T."/>
            <person name="Shiraishi A."/>
            <person name="Satake H."/>
            <person name="Nakayama K."/>
        </authorList>
    </citation>
    <scope>NUCLEOTIDE SEQUENCE</scope>
</reference>
<gene>
    <name evidence="1" type="ORF">Tci_555668</name>
</gene>
<accession>A0A699IPP0</accession>
<name>A0A699IPP0_TANCI</name>
<organism evidence="1">
    <name type="scientific">Tanacetum cinerariifolium</name>
    <name type="common">Dalmatian daisy</name>
    <name type="synonym">Chrysanthemum cinerariifolium</name>
    <dbReference type="NCBI Taxonomy" id="118510"/>
    <lineage>
        <taxon>Eukaryota</taxon>
        <taxon>Viridiplantae</taxon>
        <taxon>Streptophyta</taxon>
        <taxon>Embryophyta</taxon>
        <taxon>Tracheophyta</taxon>
        <taxon>Spermatophyta</taxon>
        <taxon>Magnoliopsida</taxon>
        <taxon>eudicotyledons</taxon>
        <taxon>Gunneridae</taxon>
        <taxon>Pentapetalae</taxon>
        <taxon>asterids</taxon>
        <taxon>campanulids</taxon>
        <taxon>Asterales</taxon>
        <taxon>Asteraceae</taxon>
        <taxon>Asteroideae</taxon>
        <taxon>Anthemideae</taxon>
        <taxon>Anthemidinae</taxon>
        <taxon>Tanacetum</taxon>
    </lineage>
</organism>
<sequence>DFDAYGSDCDELNTAKVALTANLSHYGSDALAEDGIVIEKTNVIMIPDSEEILLLAEESRSKMLLKQKDPKILEKKVNTTPVDYVVLNQLSQDFETRFVPQTELSAKQAFWFQNSVNSPEPTLSSRPIIVECLKLKTGLLNKKDFIEKETYDKLFTTLEKHCISLEVDSQLNQEILQKYNSVSNQSALSFDHYFELNELKAQPQEKDTVIKKFKERIKSLSDNMKKDKIKKYIEEIETINIELDHRVSKLIVENEHLKQTYKQLYNSIKSARIRSKEQPLKDNLRKLKGKVVVDDVFTSHPIDPEMLKDDIAPFALKLLNNKTAHSDYLRYTQEQGVILKEIVKHGKLLNPLNNSLDHACNTKNDKIQRPPSSTQKNKIEAHPRTIKYSLKNKNCAIKPKGTASAQHSKLNAKFELKCVKCNGCMLSNNHELCVLNDMNARAKSKSLQQNSKRKVWKPTGKVFTNIGYICRPTGRTFTIVGYACPLTRITTTNEVPTRKPISLVADTPKPVVTLVYSRKPRKFITTNPVSKSKIIKSISANKKEHSKS</sequence>
<dbReference type="EMBL" id="BKCJ010330282">
    <property type="protein sequence ID" value="GEZ83695.1"/>
    <property type="molecule type" value="Genomic_DNA"/>
</dbReference>
<evidence type="ECO:0008006" key="2">
    <source>
        <dbReference type="Google" id="ProtNLM"/>
    </source>
</evidence>
<protein>
    <recommendedName>
        <fullName evidence="2">Integrase, catalytic region, zinc finger, CCHC-type, peptidase aspartic, catalytic</fullName>
    </recommendedName>
</protein>
<proteinExistence type="predicted"/>